<proteinExistence type="predicted"/>
<organism evidence="2 3">
    <name type="scientific">Metabacillus rhizolycopersici</name>
    <dbReference type="NCBI Taxonomy" id="2875709"/>
    <lineage>
        <taxon>Bacteria</taxon>
        <taxon>Bacillati</taxon>
        <taxon>Bacillota</taxon>
        <taxon>Bacilli</taxon>
        <taxon>Bacillales</taxon>
        <taxon>Bacillaceae</taxon>
        <taxon>Metabacillus</taxon>
    </lineage>
</organism>
<accession>A0ABS7UUJ8</accession>
<reference evidence="2" key="1">
    <citation type="submission" date="2024-05" db="EMBL/GenBank/DDBJ databases">
        <title>Metabacillus sp. nov., isolated from the rhizosphere soil of tomato plants.</title>
        <authorList>
            <person name="Ma R."/>
        </authorList>
    </citation>
    <scope>NUCLEOTIDE SEQUENCE</scope>
    <source>
        <strain evidence="2">DBTR6</strain>
    </source>
</reference>
<evidence type="ECO:0000313" key="2">
    <source>
        <dbReference type="EMBL" id="MBZ5751737.1"/>
    </source>
</evidence>
<sequence length="58" mass="6646">MTKKHIKSKNLENHKKPTHKNLLKEEFGQELGDMNAAQIYGVLEGNKNKGNKEGKNRK</sequence>
<comment type="caution">
    <text evidence="2">The sequence shown here is derived from an EMBL/GenBank/DDBJ whole genome shotgun (WGS) entry which is preliminary data.</text>
</comment>
<evidence type="ECO:0000256" key="1">
    <source>
        <dbReference type="SAM" id="MobiDB-lite"/>
    </source>
</evidence>
<keyword evidence="3" id="KW-1185">Reference proteome</keyword>
<feature type="region of interest" description="Disordered" evidence="1">
    <location>
        <begin position="1"/>
        <end position="21"/>
    </location>
</feature>
<dbReference type="EMBL" id="JAIQUM010000038">
    <property type="protein sequence ID" value="MBZ5751737.1"/>
    <property type="molecule type" value="Genomic_DNA"/>
</dbReference>
<gene>
    <name evidence="2" type="ORF">K9V48_16145</name>
</gene>
<dbReference type="RefSeq" id="WP_224140060.1">
    <property type="nucleotide sequence ID" value="NZ_JAIQUM010000038.1"/>
</dbReference>
<protein>
    <submittedName>
        <fullName evidence="2">Uncharacterized protein</fullName>
    </submittedName>
</protein>
<dbReference type="Proteomes" id="UP001165287">
    <property type="component" value="Unassembled WGS sequence"/>
</dbReference>
<evidence type="ECO:0000313" key="3">
    <source>
        <dbReference type="Proteomes" id="UP001165287"/>
    </source>
</evidence>
<name>A0ABS7UUJ8_9BACI</name>